<feature type="region of interest" description="Disordered" evidence="2">
    <location>
        <begin position="426"/>
        <end position="466"/>
    </location>
</feature>
<feature type="region of interest" description="Disordered" evidence="2">
    <location>
        <begin position="588"/>
        <end position="609"/>
    </location>
</feature>
<feature type="region of interest" description="Disordered" evidence="2">
    <location>
        <begin position="323"/>
        <end position="356"/>
    </location>
</feature>
<keyword evidence="1" id="KW-0175">Coiled coil</keyword>
<keyword evidence="4" id="KW-1185">Reference proteome</keyword>
<dbReference type="Proteomes" id="UP000051952">
    <property type="component" value="Unassembled WGS sequence"/>
</dbReference>
<feature type="compositionally biased region" description="Low complexity" evidence="2">
    <location>
        <begin position="162"/>
        <end position="175"/>
    </location>
</feature>
<feature type="coiled-coil region" evidence="1">
    <location>
        <begin position="879"/>
        <end position="913"/>
    </location>
</feature>
<feature type="region of interest" description="Disordered" evidence="2">
    <location>
        <begin position="100"/>
        <end position="121"/>
    </location>
</feature>
<proteinExistence type="predicted"/>
<reference evidence="4" key="1">
    <citation type="submission" date="2015-09" db="EMBL/GenBank/DDBJ databases">
        <authorList>
            <consortium name="Pathogen Informatics"/>
        </authorList>
    </citation>
    <scope>NUCLEOTIDE SEQUENCE [LARGE SCALE GENOMIC DNA]</scope>
    <source>
        <strain evidence="4">Lake Konstanz</strain>
    </source>
</reference>
<gene>
    <name evidence="3" type="ORF">BSAL_16270</name>
</gene>
<protein>
    <submittedName>
        <fullName evidence="3">Uncharacterized protein</fullName>
    </submittedName>
</protein>
<feature type="compositionally biased region" description="Polar residues" evidence="2">
    <location>
        <begin position="247"/>
        <end position="261"/>
    </location>
</feature>
<dbReference type="EMBL" id="CYKH01001660">
    <property type="protein sequence ID" value="CUI14804.1"/>
    <property type="molecule type" value="Genomic_DNA"/>
</dbReference>
<feature type="compositionally biased region" description="Low complexity" evidence="2">
    <location>
        <begin position="598"/>
        <end position="607"/>
    </location>
</feature>
<evidence type="ECO:0000256" key="2">
    <source>
        <dbReference type="SAM" id="MobiDB-lite"/>
    </source>
</evidence>
<feature type="compositionally biased region" description="Polar residues" evidence="2">
    <location>
        <begin position="661"/>
        <end position="676"/>
    </location>
</feature>
<dbReference type="AlphaFoldDB" id="A0A0S4KGH9"/>
<feature type="region of interest" description="Disordered" evidence="2">
    <location>
        <begin position="627"/>
        <end position="681"/>
    </location>
</feature>
<feature type="compositionally biased region" description="Low complexity" evidence="2">
    <location>
        <begin position="430"/>
        <end position="441"/>
    </location>
</feature>
<name>A0A0S4KGH9_BODSA</name>
<feature type="compositionally biased region" description="Polar residues" evidence="2">
    <location>
        <begin position="627"/>
        <end position="638"/>
    </location>
</feature>
<evidence type="ECO:0000313" key="4">
    <source>
        <dbReference type="Proteomes" id="UP000051952"/>
    </source>
</evidence>
<accession>A0A0S4KGH9</accession>
<feature type="coiled-coil region" evidence="1">
    <location>
        <begin position="492"/>
        <end position="522"/>
    </location>
</feature>
<feature type="compositionally biased region" description="Basic and acidic residues" evidence="2">
    <location>
        <begin position="180"/>
        <end position="196"/>
    </location>
</feature>
<dbReference type="VEuPathDB" id="TriTrypDB:BSAL_16270"/>
<sequence>MLILLLSPYKHHRYAQFTLVSVAFLFTLRLSSDLLFLSFIREDSKVPLTHTILLLMLQIPRHQQPQRVHSAAARFRLPDFERSREQLELLQIGIDPQEEKLRQQDQKHQISSTPPSDALAAEPFSSAASPAAMMARRFEEVLANKNVKEVRRVLQERSQQRASTASAVGGATTTSLRIGTRTERHTQDEGNRKRLSTEPSLTHHHLDDDGAPPLTRPVTVGDIQRRRQENWGNSLADRSALNRHGSHQNSSNTMTKKPDNTAVQRHVSSAMNYGGCPMTMISRAAHKLPPRGCTPTAADPLQLLEESIITSTTTAQMLHREDAHDHLPPRPSTSLARLSTHNSHQHREDHNTTDDDDHLVVKRIRRPQSVGGTWDHAMPNNYALSPALAATDDVNVVRRLLQDTRGVACSDITDLADDVFDLHERARTTQQQGEESSSGADSDSDNEHVVREEDDGALQLRRDDDTADPLYTHDDLMRMKLEIQRYELSEELARLVARRVALQQAKEQKVEERLAIRKVAEDNIRSYDENHKLIAGEMDAQWAAYRKKLDDERAAVRLRQLPVVNGVVRKKFLLPKFPSPWALIDVEKIPPPPPSQSPPSNNNNTTTYNVEDNEEYDSLMATAIVSPKTSRPGSSSANRAAGGQQQQQQQDPPQWKREMEVSQQRQGPMRSQSATTIAKRKRAIDRKRLAALPEAQRQEVYAMRVTEFNRHVTRVEPDGRNEVVELEVRERAAMIALLEDGLVEESRQRRTLVGYEQKGWHSIFASAAGELRSLQTREWAPTVFADKKRQEQRAAAEVASPSERQAVLEAANESHRRNIRAVWDKTFELRAQLLTVQRQTLAKKDEIRFARNAAGELSALSKNAAPIPGVSITRTDVAATGATQRLQILELQLDMLEEKQSELRKSIDVLQKTTW</sequence>
<organism evidence="3 4">
    <name type="scientific">Bodo saltans</name>
    <name type="common">Flagellated protozoan</name>
    <dbReference type="NCBI Taxonomy" id="75058"/>
    <lineage>
        <taxon>Eukaryota</taxon>
        <taxon>Discoba</taxon>
        <taxon>Euglenozoa</taxon>
        <taxon>Kinetoplastea</taxon>
        <taxon>Metakinetoplastina</taxon>
        <taxon>Eubodonida</taxon>
        <taxon>Bodonidae</taxon>
        <taxon>Bodo</taxon>
    </lineage>
</organism>
<feature type="region of interest" description="Disordered" evidence="2">
    <location>
        <begin position="154"/>
        <end position="261"/>
    </location>
</feature>
<evidence type="ECO:0000313" key="3">
    <source>
        <dbReference type="EMBL" id="CUI14804.1"/>
    </source>
</evidence>
<evidence type="ECO:0000256" key="1">
    <source>
        <dbReference type="SAM" id="Coils"/>
    </source>
</evidence>
<feature type="compositionally biased region" description="Polar residues" evidence="2">
    <location>
        <begin position="332"/>
        <end position="342"/>
    </location>
</feature>